<dbReference type="InterPro" id="IPR002734">
    <property type="entry name" value="RibDG_C"/>
</dbReference>
<sequence>MKYAMSLDGKLNGQPNQRTMLTGTQAFQSSQQLRYSQQAILIGEHTLMIDDPELTVRTVTPDYPPIKIILVNQADSLSLSEKIFQSATPVWLLTRKKSTRQWPEFVQVFQSAEWTPHQIMKLLGEKGIQSLMVEGGSRVQAAFAAANLIDQIWLYLAPLVLGGGGLPAVLGLANSTIQQFHLTQVQRLGKDLLITARRN</sequence>
<comment type="pathway">
    <text evidence="1">Cofactor biosynthesis; riboflavin biosynthesis.</text>
</comment>
<keyword evidence="2" id="KW-0521">NADP</keyword>
<proteinExistence type="predicted"/>
<dbReference type="EMBL" id="JBHTLH010000010">
    <property type="protein sequence ID" value="MFD1124571.1"/>
    <property type="molecule type" value="Genomic_DNA"/>
</dbReference>
<gene>
    <name evidence="5" type="ORF">ACFQ22_04245</name>
</gene>
<feature type="domain" description="Bacterial bifunctional deaminase-reductase C-terminal" evidence="4">
    <location>
        <begin position="1"/>
        <end position="193"/>
    </location>
</feature>
<evidence type="ECO:0000313" key="6">
    <source>
        <dbReference type="Proteomes" id="UP001597156"/>
    </source>
</evidence>
<dbReference type="InterPro" id="IPR024072">
    <property type="entry name" value="DHFR-like_dom_sf"/>
</dbReference>
<organism evidence="5 6">
    <name type="scientific">Lentilactobacillus raoultii</name>
    <dbReference type="NCBI Taxonomy" id="1987503"/>
    <lineage>
        <taxon>Bacteria</taxon>
        <taxon>Bacillati</taxon>
        <taxon>Bacillota</taxon>
        <taxon>Bacilli</taxon>
        <taxon>Lactobacillales</taxon>
        <taxon>Lactobacillaceae</taxon>
        <taxon>Lentilactobacillus</taxon>
    </lineage>
</organism>
<dbReference type="RefSeq" id="WP_225419164.1">
    <property type="nucleotide sequence ID" value="NZ_JBHTLH010000010.1"/>
</dbReference>
<dbReference type="Proteomes" id="UP001597156">
    <property type="component" value="Unassembled WGS sequence"/>
</dbReference>
<dbReference type="PANTHER" id="PTHR38011">
    <property type="entry name" value="DIHYDROFOLATE REDUCTASE FAMILY PROTEIN (AFU_ORTHOLOGUE AFUA_8G06820)"/>
    <property type="match status" value="1"/>
</dbReference>
<evidence type="ECO:0000256" key="3">
    <source>
        <dbReference type="ARBA" id="ARBA00023002"/>
    </source>
</evidence>
<evidence type="ECO:0000259" key="4">
    <source>
        <dbReference type="Pfam" id="PF01872"/>
    </source>
</evidence>
<dbReference type="InterPro" id="IPR050765">
    <property type="entry name" value="Riboflavin_Biosynth_HTPR"/>
</dbReference>
<dbReference type="Gene3D" id="3.40.430.10">
    <property type="entry name" value="Dihydrofolate Reductase, subunit A"/>
    <property type="match status" value="1"/>
</dbReference>
<name>A0ABW3PHQ4_9LACO</name>
<accession>A0ABW3PHQ4</accession>
<reference evidence="6" key="1">
    <citation type="journal article" date="2019" name="Int. J. Syst. Evol. Microbiol.">
        <title>The Global Catalogue of Microorganisms (GCM) 10K type strain sequencing project: providing services to taxonomists for standard genome sequencing and annotation.</title>
        <authorList>
            <consortium name="The Broad Institute Genomics Platform"/>
            <consortium name="The Broad Institute Genome Sequencing Center for Infectious Disease"/>
            <person name="Wu L."/>
            <person name="Ma J."/>
        </authorList>
    </citation>
    <scope>NUCLEOTIDE SEQUENCE [LARGE SCALE GENOMIC DNA]</scope>
    <source>
        <strain evidence="6">CCUG 71848</strain>
    </source>
</reference>
<dbReference type="Pfam" id="PF01872">
    <property type="entry name" value="RibD_C"/>
    <property type="match status" value="1"/>
</dbReference>
<comment type="caution">
    <text evidence="5">The sequence shown here is derived from an EMBL/GenBank/DDBJ whole genome shotgun (WGS) entry which is preliminary data.</text>
</comment>
<evidence type="ECO:0000256" key="1">
    <source>
        <dbReference type="ARBA" id="ARBA00005104"/>
    </source>
</evidence>
<dbReference type="PANTHER" id="PTHR38011:SF7">
    <property type="entry name" value="2,5-DIAMINO-6-RIBOSYLAMINO-4(3H)-PYRIMIDINONE 5'-PHOSPHATE REDUCTASE"/>
    <property type="match status" value="1"/>
</dbReference>
<dbReference type="SUPFAM" id="SSF53597">
    <property type="entry name" value="Dihydrofolate reductase-like"/>
    <property type="match status" value="1"/>
</dbReference>
<keyword evidence="6" id="KW-1185">Reference proteome</keyword>
<protein>
    <submittedName>
        <fullName evidence="5">RibD family protein</fullName>
    </submittedName>
</protein>
<keyword evidence="3" id="KW-0560">Oxidoreductase</keyword>
<evidence type="ECO:0000256" key="2">
    <source>
        <dbReference type="ARBA" id="ARBA00022857"/>
    </source>
</evidence>
<evidence type="ECO:0000313" key="5">
    <source>
        <dbReference type="EMBL" id="MFD1124571.1"/>
    </source>
</evidence>